<dbReference type="AlphaFoldDB" id="A0A1U9KHT6"/>
<reference evidence="2 3" key="1">
    <citation type="submission" date="2016-03" db="EMBL/GenBank/DDBJ databases">
        <title>Acetic acid bacteria sequencing.</title>
        <authorList>
            <person name="Brandt J."/>
            <person name="Jakob F."/>
            <person name="Vogel R.F."/>
        </authorList>
    </citation>
    <scope>NUCLEOTIDE SEQUENCE [LARGE SCALE GENOMIC DNA]</scope>
    <source>
        <strain evidence="2 3">TMW2.1153</strain>
    </source>
</reference>
<dbReference type="SUPFAM" id="SSF46955">
    <property type="entry name" value="Putative DNA-binding domain"/>
    <property type="match status" value="1"/>
</dbReference>
<evidence type="ECO:0000259" key="1">
    <source>
        <dbReference type="Pfam" id="PF12728"/>
    </source>
</evidence>
<name>A0A1U9KHT6_ACEAC</name>
<dbReference type="Proteomes" id="UP000188937">
    <property type="component" value="Chromosome"/>
</dbReference>
<gene>
    <name evidence="2" type="ORF">A0U92_11755</name>
</gene>
<feature type="domain" description="Helix-turn-helix" evidence="1">
    <location>
        <begin position="1"/>
        <end position="52"/>
    </location>
</feature>
<evidence type="ECO:0000313" key="3">
    <source>
        <dbReference type="Proteomes" id="UP000188937"/>
    </source>
</evidence>
<proteinExistence type="predicted"/>
<dbReference type="RefSeq" id="WP_077813404.1">
    <property type="nucleotide sequence ID" value="NZ_CP014692.1"/>
</dbReference>
<dbReference type="STRING" id="435.A0U92_11755"/>
<dbReference type="KEGG" id="aace:A0U92_11755"/>
<dbReference type="EMBL" id="CP014692">
    <property type="protein sequence ID" value="AQS85350.1"/>
    <property type="molecule type" value="Genomic_DNA"/>
</dbReference>
<organism evidence="2 3">
    <name type="scientific">Acetobacter aceti</name>
    <dbReference type="NCBI Taxonomy" id="435"/>
    <lineage>
        <taxon>Bacteria</taxon>
        <taxon>Pseudomonadati</taxon>
        <taxon>Pseudomonadota</taxon>
        <taxon>Alphaproteobacteria</taxon>
        <taxon>Acetobacterales</taxon>
        <taxon>Acetobacteraceae</taxon>
        <taxon>Acetobacter</taxon>
        <taxon>Acetobacter subgen. Acetobacter</taxon>
    </lineage>
</organism>
<dbReference type="Pfam" id="PF12728">
    <property type="entry name" value="HTH_17"/>
    <property type="match status" value="1"/>
</dbReference>
<keyword evidence="3" id="KW-1185">Reference proteome</keyword>
<protein>
    <recommendedName>
        <fullName evidence="1">Helix-turn-helix domain-containing protein</fullName>
    </recommendedName>
</protein>
<accession>A0A1U9KHT6</accession>
<dbReference type="InterPro" id="IPR009061">
    <property type="entry name" value="DNA-bd_dom_put_sf"/>
</dbReference>
<sequence length="59" mass="6746">MLNTETAARRIGVSAVTLRRMLKEGKAPPSIVPGRRKRLWPEAALTEWVRSRTTEERSQ</sequence>
<dbReference type="Gene3D" id="1.10.1660.10">
    <property type="match status" value="1"/>
</dbReference>
<dbReference type="InterPro" id="IPR041657">
    <property type="entry name" value="HTH_17"/>
</dbReference>
<dbReference type="OrthoDB" id="1525365at2"/>
<evidence type="ECO:0000313" key="2">
    <source>
        <dbReference type="EMBL" id="AQS85350.1"/>
    </source>
</evidence>